<keyword evidence="3" id="KW-1185">Reference proteome</keyword>
<feature type="compositionally biased region" description="Acidic residues" evidence="1">
    <location>
        <begin position="759"/>
        <end position="771"/>
    </location>
</feature>
<reference evidence="2 3" key="1">
    <citation type="submission" date="2014-04" db="EMBL/GenBank/DDBJ databases">
        <authorList>
            <consortium name="DOE Joint Genome Institute"/>
            <person name="Kuo A."/>
            <person name="Tarkka M."/>
            <person name="Buscot F."/>
            <person name="Kohler A."/>
            <person name="Nagy L.G."/>
            <person name="Floudas D."/>
            <person name="Copeland A."/>
            <person name="Barry K.W."/>
            <person name="Cichocki N."/>
            <person name="Veneault-Fourrey C."/>
            <person name="LaButti K."/>
            <person name="Lindquist E.A."/>
            <person name="Lipzen A."/>
            <person name="Lundell T."/>
            <person name="Morin E."/>
            <person name="Murat C."/>
            <person name="Sun H."/>
            <person name="Tunlid A."/>
            <person name="Henrissat B."/>
            <person name="Grigoriev I.V."/>
            <person name="Hibbett D.S."/>
            <person name="Martin F."/>
            <person name="Nordberg H.P."/>
            <person name="Cantor M.N."/>
            <person name="Hua S.X."/>
        </authorList>
    </citation>
    <scope>NUCLEOTIDE SEQUENCE [LARGE SCALE GENOMIC DNA]</scope>
    <source>
        <strain evidence="2 3">F 1598</strain>
    </source>
</reference>
<dbReference type="InParanoid" id="A0A0C3BQH1"/>
<evidence type="ECO:0000256" key="1">
    <source>
        <dbReference type="SAM" id="MobiDB-lite"/>
    </source>
</evidence>
<protein>
    <recommendedName>
        <fullName evidence="4">DUF654-domain-containing protein</fullName>
    </recommendedName>
</protein>
<feature type="compositionally biased region" description="Low complexity" evidence="1">
    <location>
        <begin position="193"/>
        <end position="208"/>
    </location>
</feature>
<feature type="compositionally biased region" description="Polar residues" evidence="1">
    <location>
        <begin position="97"/>
        <end position="111"/>
    </location>
</feature>
<dbReference type="InterPro" id="IPR006994">
    <property type="entry name" value="TCF25/Rqc1"/>
</dbReference>
<dbReference type="FunCoup" id="A0A0C3BQH1">
    <property type="interactions" value="461"/>
</dbReference>
<dbReference type="OrthoDB" id="205993at2759"/>
<proteinExistence type="predicted"/>
<dbReference type="GO" id="GO:0072344">
    <property type="term" value="P:rescue of stalled ribosome"/>
    <property type="evidence" value="ECO:0007669"/>
    <property type="project" value="TreeGrafter"/>
</dbReference>
<dbReference type="Proteomes" id="UP000054166">
    <property type="component" value="Unassembled WGS sequence"/>
</dbReference>
<feature type="compositionally biased region" description="Low complexity" evidence="1">
    <location>
        <begin position="149"/>
        <end position="161"/>
    </location>
</feature>
<feature type="region of interest" description="Disordered" evidence="1">
    <location>
        <begin position="793"/>
        <end position="818"/>
    </location>
</feature>
<reference evidence="3" key="2">
    <citation type="submission" date="2015-01" db="EMBL/GenBank/DDBJ databases">
        <title>Evolutionary Origins and Diversification of the Mycorrhizal Mutualists.</title>
        <authorList>
            <consortium name="DOE Joint Genome Institute"/>
            <consortium name="Mycorrhizal Genomics Consortium"/>
            <person name="Kohler A."/>
            <person name="Kuo A."/>
            <person name="Nagy L.G."/>
            <person name="Floudas D."/>
            <person name="Copeland A."/>
            <person name="Barry K.W."/>
            <person name="Cichocki N."/>
            <person name="Veneault-Fourrey C."/>
            <person name="LaButti K."/>
            <person name="Lindquist E.A."/>
            <person name="Lipzen A."/>
            <person name="Lundell T."/>
            <person name="Morin E."/>
            <person name="Murat C."/>
            <person name="Riley R."/>
            <person name="Ohm R."/>
            <person name="Sun H."/>
            <person name="Tunlid A."/>
            <person name="Henrissat B."/>
            <person name="Grigoriev I.V."/>
            <person name="Hibbett D.S."/>
            <person name="Martin F."/>
        </authorList>
    </citation>
    <scope>NUCLEOTIDE SEQUENCE [LARGE SCALE GENOMIC DNA]</scope>
    <source>
        <strain evidence="3">F 1598</strain>
    </source>
</reference>
<dbReference type="PANTHER" id="PTHR22684:SF0">
    <property type="entry name" value="RIBOSOME QUALITY CONTROL COMPLEX SUBUNIT TCF25"/>
    <property type="match status" value="1"/>
</dbReference>
<dbReference type="STRING" id="765440.A0A0C3BQH1"/>
<dbReference type="AlphaFoldDB" id="A0A0C3BQH1"/>
<name>A0A0C3BQH1_PILCF</name>
<feature type="region of interest" description="Disordered" evidence="1">
    <location>
        <begin position="193"/>
        <end position="223"/>
    </location>
</feature>
<evidence type="ECO:0000313" key="3">
    <source>
        <dbReference type="Proteomes" id="UP000054166"/>
    </source>
</evidence>
<feature type="region of interest" description="Disordered" evidence="1">
    <location>
        <begin position="1"/>
        <end position="161"/>
    </location>
</feature>
<dbReference type="Pfam" id="PF04910">
    <property type="entry name" value="Tcf25"/>
    <property type="match status" value="1"/>
</dbReference>
<feature type="compositionally biased region" description="Acidic residues" evidence="1">
    <location>
        <begin position="800"/>
        <end position="812"/>
    </location>
</feature>
<dbReference type="GO" id="GO:1990116">
    <property type="term" value="P:ribosome-associated ubiquitin-dependent protein catabolic process"/>
    <property type="evidence" value="ECO:0007669"/>
    <property type="project" value="TreeGrafter"/>
</dbReference>
<sequence length="818" mass="91961">MPPRLNKRQQRELEELEALGKASPEINLSSDDESTGIAAPSTSGGFAALFTAADDEEEPESTDEGPLKPVKARKSKKKKKKVSTVVDAENVSGPNAKRSSSPAPQTAKSQNKPPGKKGKGKEKKSDKDDLDQALAELSIKYPDLKKQISSTPTPSTSTTSANPLASLLSVSLAHLDSEAEMRKFFGSRVVSAAKSSSAGSPGTSSRGRQVGAQKSHLTRPQPSWWAAKQREGLSIRVYNQEDVEEKLVRQGWEHVEEKWWTVEYSKNYKGVTMSFMQAVMSGDPENFGRLLHKLPWHADTLLQLSEVYRHREEYSQAVDFVERALFTYERCFIGSFNFTSGVNRLDFDRVENRPFFLALHRQVTDLQRRGCVRTAFEFARLLYSLDPWIDPHGALLHLDYLAIKCGMGQWLLDLWDYFDESWQEGQHRNRVNVSVLPGWAYARALALRSREDAAKDKDHEASDNALREAIQTFPEVVPLLADKADISLSSEIRSARVFQIVTEGSFSSASHNFLHLLSHLYAQRSFPLWKDPKRASWFANTVKGVLPSAKWSQSRRDRFLQNYKVINQRYSTYRQIMILESSYRRLFAFIPREVLDAKQLACDPLPPLTTLNIYDKEFFRGADDVFASRPGTRRNAANDQRLLERLIPDPHFRQQLQAFFDANPGFVDRFPGGIVQFLQMAGELPADALEDIMIAEVMGNEGQNINMPGAMPDQEPLFAEFTDGEDEADDDADAPTDGHTRVEAQNIRNLHDIDSDKSSDDDDEEDSELEDVTPMPVRLIRNIINRFWGGAAAATTDNTSDSEEGSNVDEPLDYGGVD</sequence>
<feature type="compositionally biased region" description="Acidic residues" evidence="1">
    <location>
        <begin position="725"/>
        <end position="734"/>
    </location>
</feature>
<feature type="region of interest" description="Disordered" evidence="1">
    <location>
        <begin position="725"/>
        <end position="774"/>
    </location>
</feature>
<evidence type="ECO:0008006" key="4">
    <source>
        <dbReference type="Google" id="ProtNLM"/>
    </source>
</evidence>
<organism evidence="2 3">
    <name type="scientific">Piloderma croceum (strain F 1598)</name>
    <dbReference type="NCBI Taxonomy" id="765440"/>
    <lineage>
        <taxon>Eukaryota</taxon>
        <taxon>Fungi</taxon>
        <taxon>Dikarya</taxon>
        <taxon>Basidiomycota</taxon>
        <taxon>Agaricomycotina</taxon>
        <taxon>Agaricomycetes</taxon>
        <taxon>Agaricomycetidae</taxon>
        <taxon>Atheliales</taxon>
        <taxon>Atheliaceae</taxon>
        <taxon>Piloderma</taxon>
    </lineage>
</organism>
<feature type="compositionally biased region" description="Basic and acidic residues" evidence="1">
    <location>
        <begin position="749"/>
        <end position="758"/>
    </location>
</feature>
<evidence type="ECO:0000313" key="2">
    <source>
        <dbReference type="EMBL" id="KIM79562.1"/>
    </source>
</evidence>
<dbReference type="GO" id="GO:1990112">
    <property type="term" value="C:RQC complex"/>
    <property type="evidence" value="ECO:0007669"/>
    <property type="project" value="TreeGrafter"/>
</dbReference>
<dbReference type="PANTHER" id="PTHR22684">
    <property type="entry name" value="NULP1-RELATED"/>
    <property type="match status" value="1"/>
</dbReference>
<gene>
    <name evidence="2" type="ORF">PILCRDRAFT_823483</name>
</gene>
<feature type="compositionally biased region" description="Basic residues" evidence="1">
    <location>
        <begin position="70"/>
        <end position="82"/>
    </location>
</feature>
<dbReference type="EMBL" id="KN833009">
    <property type="protein sequence ID" value="KIM79562.1"/>
    <property type="molecule type" value="Genomic_DNA"/>
</dbReference>
<feature type="compositionally biased region" description="Acidic residues" evidence="1">
    <location>
        <begin position="53"/>
        <end position="63"/>
    </location>
</feature>
<dbReference type="HOGENOM" id="CLU_008321_2_0_1"/>
<accession>A0A0C3BQH1</accession>